<feature type="non-terminal residue" evidence="5">
    <location>
        <position position="193"/>
    </location>
</feature>
<dbReference type="AlphaFoldDB" id="A0A0T6AUL7"/>
<keyword evidence="1 3" id="KW-0697">Rotamase</keyword>
<keyword evidence="6" id="KW-1185">Reference proteome</keyword>
<evidence type="ECO:0000256" key="3">
    <source>
        <dbReference type="RuleBase" id="RU363019"/>
    </source>
</evidence>
<dbReference type="PRINTS" id="PR00153">
    <property type="entry name" value="CSAPPISMRASE"/>
</dbReference>
<comment type="function">
    <text evidence="3">PPIases accelerate the folding of proteins. It catalyzes the cis-trans isomerization of proline imidic peptide bonds in oligopeptides.</text>
</comment>
<accession>A0A0T6AUL7</accession>
<name>A0A0T6AUL7_9SCAR</name>
<comment type="similarity">
    <text evidence="3">Belongs to the cyclophilin-type PPIase family.</text>
</comment>
<feature type="domain" description="PPIase cyclophilin-type" evidence="4">
    <location>
        <begin position="29"/>
        <end position="192"/>
    </location>
</feature>
<evidence type="ECO:0000256" key="1">
    <source>
        <dbReference type="ARBA" id="ARBA00023110"/>
    </source>
</evidence>
<organism evidence="5 6">
    <name type="scientific">Oryctes borbonicus</name>
    <dbReference type="NCBI Taxonomy" id="1629725"/>
    <lineage>
        <taxon>Eukaryota</taxon>
        <taxon>Metazoa</taxon>
        <taxon>Ecdysozoa</taxon>
        <taxon>Arthropoda</taxon>
        <taxon>Hexapoda</taxon>
        <taxon>Insecta</taxon>
        <taxon>Pterygota</taxon>
        <taxon>Neoptera</taxon>
        <taxon>Endopterygota</taxon>
        <taxon>Coleoptera</taxon>
        <taxon>Polyphaga</taxon>
        <taxon>Scarabaeiformia</taxon>
        <taxon>Scarabaeidae</taxon>
        <taxon>Dynastinae</taxon>
        <taxon>Oryctes</taxon>
    </lineage>
</organism>
<dbReference type="InterPro" id="IPR024936">
    <property type="entry name" value="Cyclophilin-type_PPIase"/>
</dbReference>
<dbReference type="PANTHER" id="PTHR11071">
    <property type="entry name" value="PEPTIDYL-PROLYL CIS-TRANS ISOMERASE"/>
    <property type="match status" value="1"/>
</dbReference>
<evidence type="ECO:0000259" key="4">
    <source>
        <dbReference type="PROSITE" id="PS50072"/>
    </source>
</evidence>
<dbReference type="Pfam" id="PF00160">
    <property type="entry name" value="Pro_isomerase"/>
    <property type="match status" value="1"/>
</dbReference>
<dbReference type="PANTHER" id="PTHR11071:SF561">
    <property type="entry name" value="PEPTIDYL-PROLYL CIS-TRANS ISOMERASE D-RELATED"/>
    <property type="match status" value="1"/>
</dbReference>
<reference evidence="5 6" key="1">
    <citation type="submission" date="2015-09" db="EMBL/GenBank/DDBJ databases">
        <title>Draft genome of the scarab beetle Oryctes borbonicus.</title>
        <authorList>
            <person name="Meyer J.M."/>
            <person name="Markov G.V."/>
            <person name="Baskaran P."/>
            <person name="Herrmann M."/>
            <person name="Sommer R.J."/>
            <person name="Roedelsperger C."/>
        </authorList>
    </citation>
    <scope>NUCLEOTIDE SEQUENCE [LARGE SCALE GENOMIC DNA]</scope>
    <source>
        <strain evidence="5">OB123</strain>
        <tissue evidence="5">Whole animal</tissue>
    </source>
</reference>
<dbReference type="GO" id="GO:0005739">
    <property type="term" value="C:mitochondrion"/>
    <property type="evidence" value="ECO:0007669"/>
    <property type="project" value="TreeGrafter"/>
</dbReference>
<dbReference type="GO" id="GO:0003755">
    <property type="term" value="F:peptidyl-prolyl cis-trans isomerase activity"/>
    <property type="evidence" value="ECO:0007669"/>
    <property type="project" value="UniProtKB-UniRule"/>
</dbReference>
<dbReference type="EMBL" id="LJIG01022779">
    <property type="protein sequence ID" value="KRT78762.1"/>
    <property type="molecule type" value="Genomic_DNA"/>
</dbReference>
<dbReference type="PIRSF" id="PIRSF001467">
    <property type="entry name" value="Peptidylpro_ismrse"/>
    <property type="match status" value="1"/>
</dbReference>
<gene>
    <name evidence="5" type="ORF">AMK59_7733</name>
</gene>
<dbReference type="InterPro" id="IPR029000">
    <property type="entry name" value="Cyclophilin-like_dom_sf"/>
</dbReference>
<comment type="caution">
    <text evidence="5">The sequence shown here is derived from an EMBL/GenBank/DDBJ whole genome shotgun (WGS) entry which is preliminary data.</text>
</comment>
<dbReference type="FunFam" id="2.40.100.10:FF:000023">
    <property type="entry name" value="Peptidyl-prolyl cis-trans isomerase"/>
    <property type="match status" value="1"/>
</dbReference>
<dbReference type="EC" id="5.2.1.8" evidence="3"/>
<evidence type="ECO:0000256" key="2">
    <source>
        <dbReference type="ARBA" id="ARBA00023235"/>
    </source>
</evidence>
<dbReference type="PROSITE" id="PS50072">
    <property type="entry name" value="CSA_PPIASE_2"/>
    <property type="match status" value="1"/>
</dbReference>
<proteinExistence type="inferred from homology"/>
<keyword evidence="2 3" id="KW-0413">Isomerase</keyword>
<dbReference type="GO" id="GO:0006457">
    <property type="term" value="P:protein folding"/>
    <property type="evidence" value="ECO:0007669"/>
    <property type="project" value="TreeGrafter"/>
</dbReference>
<dbReference type="GO" id="GO:0016018">
    <property type="term" value="F:cyclosporin A binding"/>
    <property type="evidence" value="ECO:0007669"/>
    <property type="project" value="TreeGrafter"/>
</dbReference>
<protein>
    <recommendedName>
        <fullName evidence="3">Peptidyl-prolyl cis-trans isomerase</fullName>
        <shortName evidence="3">PPIase</shortName>
        <ecNumber evidence="3">5.2.1.8</ecNumber>
    </recommendedName>
</protein>
<sequence>MRFKKNSSSIMDMKMGNDCASNDEKVYVFLDIKIGQEKTGRIILELFKNIVPKTVENFRALCTGEKGIGKHCKPLHFKGAVFHRVVPQFMIQCGDIINFDGTGGESIYGDAFGDENFNISHSTEGIIGMANAGPNTNSSQFYVTTVPCTHLDGRNVAFGRVKKGLNIVREIQELPRKDDIPLVKCIVENCGEI</sequence>
<evidence type="ECO:0000313" key="6">
    <source>
        <dbReference type="Proteomes" id="UP000051574"/>
    </source>
</evidence>
<dbReference type="Proteomes" id="UP000051574">
    <property type="component" value="Unassembled WGS sequence"/>
</dbReference>
<dbReference type="InterPro" id="IPR002130">
    <property type="entry name" value="Cyclophilin-type_PPIase_dom"/>
</dbReference>
<dbReference type="Gene3D" id="2.40.100.10">
    <property type="entry name" value="Cyclophilin-like"/>
    <property type="match status" value="1"/>
</dbReference>
<dbReference type="OrthoDB" id="407558at2759"/>
<evidence type="ECO:0000313" key="5">
    <source>
        <dbReference type="EMBL" id="KRT78762.1"/>
    </source>
</evidence>
<comment type="catalytic activity">
    <reaction evidence="3">
        <text>[protein]-peptidylproline (omega=180) = [protein]-peptidylproline (omega=0)</text>
        <dbReference type="Rhea" id="RHEA:16237"/>
        <dbReference type="Rhea" id="RHEA-COMP:10747"/>
        <dbReference type="Rhea" id="RHEA-COMP:10748"/>
        <dbReference type="ChEBI" id="CHEBI:83833"/>
        <dbReference type="ChEBI" id="CHEBI:83834"/>
        <dbReference type="EC" id="5.2.1.8"/>
    </reaction>
</comment>
<dbReference type="SUPFAM" id="SSF50891">
    <property type="entry name" value="Cyclophilin-like"/>
    <property type="match status" value="1"/>
</dbReference>